<evidence type="ECO:0000313" key="9">
    <source>
        <dbReference type="Proteomes" id="UP001341281"/>
    </source>
</evidence>
<name>A0AAQ3X6F0_PASNO</name>
<feature type="region of interest" description="Disordered" evidence="6">
    <location>
        <begin position="163"/>
        <end position="189"/>
    </location>
</feature>
<reference evidence="8 9" key="1">
    <citation type="submission" date="2024-02" db="EMBL/GenBank/DDBJ databases">
        <title>High-quality chromosome-scale genome assembly of Pensacola bahiagrass (Paspalum notatum Flugge var. saurae).</title>
        <authorList>
            <person name="Vega J.M."/>
            <person name="Podio M."/>
            <person name="Orjuela J."/>
            <person name="Siena L.A."/>
            <person name="Pessino S.C."/>
            <person name="Combes M.C."/>
            <person name="Mariac C."/>
            <person name="Albertini E."/>
            <person name="Pupilli F."/>
            <person name="Ortiz J.P.A."/>
            <person name="Leblanc O."/>
        </authorList>
    </citation>
    <scope>NUCLEOTIDE SEQUENCE [LARGE SCALE GENOMIC DNA]</scope>
    <source>
        <strain evidence="8">R1</strain>
        <tissue evidence="8">Leaf</tissue>
    </source>
</reference>
<sequence length="189" mass="21100">MVNIKENPVLIYMKGFPESPMCGFSALAVKVLQQYGVPICGRDILGDLNLKEGVKAHTNWPTFPQIFIKGEFIGRSDIILSMHQASSLFLFCKGELKDLLGDIAQQDEQKEASHEAMNRSHCTIYRPSPYIRETQFWEALASSRLGSGAASAGALRLGYWTSSPPAERPRATGSLEEDEEDKMDMMRKL</sequence>
<dbReference type="CDD" id="cd03028">
    <property type="entry name" value="GRX_PICOT_like"/>
    <property type="match status" value="1"/>
</dbReference>
<dbReference type="InterPro" id="IPR002109">
    <property type="entry name" value="Glutaredoxin"/>
</dbReference>
<evidence type="ECO:0000259" key="7">
    <source>
        <dbReference type="Pfam" id="PF00462"/>
    </source>
</evidence>
<evidence type="ECO:0000256" key="1">
    <source>
        <dbReference type="ARBA" id="ARBA00002426"/>
    </source>
</evidence>
<dbReference type="Pfam" id="PF00462">
    <property type="entry name" value="Glutaredoxin"/>
    <property type="match status" value="1"/>
</dbReference>
<proteinExistence type="inferred from homology"/>
<dbReference type="InterPro" id="IPR004480">
    <property type="entry name" value="Monothiol_GRX-rel"/>
</dbReference>
<keyword evidence="3" id="KW-0479">Metal-binding</keyword>
<dbReference type="AlphaFoldDB" id="A0AAQ3X6F0"/>
<dbReference type="GO" id="GO:0046872">
    <property type="term" value="F:metal ion binding"/>
    <property type="evidence" value="ECO:0007669"/>
    <property type="project" value="UniProtKB-KW"/>
</dbReference>
<comment type="function">
    <text evidence="1">May only reduce GSH-thiol disulfides, but not protein disulfides.</text>
</comment>
<protein>
    <recommendedName>
        <fullName evidence="7">Glutaredoxin domain-containing protein</fullName>
    </recommendedName>
</protein>
<dbReference type="PANTHER" id="PTHR10293:SF58">
    <property type="entry name" value="MONOTHIOL GLUTAREDOXIN-S1, MITOCHONDRIAL"/>
    <property type="match status" value="1"/>
</dbReference>
<dbReference type="Gene3D" id="3.40.30.10">
    <property type="entry name" value="Glutaredoxin"/>
    <property type="match status" value="1"/>
</dbReference>
<organism evidence="8 9">
    <name type="scientific">Paspalum notatum var. saurae</name>
    <dbReference type="NCBI Taxonomy" id="547442"/>
    <lineage>
        <taxon>Eukaryota</taxon>
        <taxon>Viridiplantae</taxon>
        <taxon>Streptophyta</taxon>
        <taxon>Embryophyta</taxon>
        <taxon>Tracheophyta</taxon>
        <taxon>Spermatophyta</taxon>
        <taxon>Magnoliopsida</taxon>
        <taxon>Liliopsida</taxon>
        <taxon>Poales</taxon>
        <taxon>Poaceae</taxon>
        <taxon>PACMAD clade</taxon>
        <taxon>Panicoideae</taxon>
        <taxon>Andropogonodae</taxon>
        <taxon>Paspaleae</taxon>
        <taxon>Paspalinae</taxon>
        <taxon>Paspalum</taxon>
    </lineage>
</organism>
<dbReference type="InterPro" id="IPR036249">
    <property type="entry name" value="Thioredoxin-like_sf"/>
</dbReference>
<evidence type="ECO:0000256" key="2">
    <source>
        <dbReference type="ARBA" id="ARBA00008983"/>
    </source>
</evidence>
<evidence type="ECO:0000256" key="4">
    <source>
        <dbReference type="ARBA" id="ARBA00023004"/>
    </source>
</evidence>
<evidence type="ECO:0000313" key="8">
    <source>
        <dbReference type="EMBL" id="WVZ86931.1"/>
    </source>
</evidence>
<feature type="domain" description="Glutaredoxin" evidence="7">
    <location>
        <begin position="9"/>
        <end position="73"/>
    </location>
</feature>
<gene>
    <name evidence="8" type="ORF">U9M48_033642</name>
</gene>
<comment type="similarity">
    <text evidence="2">Belongs to the glutaredoxin family. CGFS subfamily.</text>
</comment>
<dbReference type="PANTHER" id="PTHR10293">
    <property type="entry name" value="GLUTAREDOXIN FAMILY MEMBER"/>
    <property type="match status" value="1"/>
</dbReference>
<dbReference type="GO" id="GO:0051536">
    <property type="term" value="F:iron-sulfur cluster binding"/>
    <property type="evidence" value="ECO:0007669"/>
    <property type="project" value="UniProtKB-KW"/>
</dbReference>
<keyword evidence="4" id="KW-0408">Iron</keyword>
<accession>A0AAQ3X6F0</accession>
<keyword evidence="9" id="KW-1185">Reference proteome</keyword>
<evidence type="ECO:0000256" key="5">
    <source>
        <dbReference type="ARBA" id="ARBA00023014"/>
    </source>
</evidence>
<dbReference type="EMBL" id="CP144751">
    <property type="protein sequence ID" value="WVZ86931.1"/>
    <property type="molecule type" value="Genomic_DNA"/>
</dbReference>
<keyword evidence="5" id="KW-0411">Iron-sulfur</keyword>
<evidence type="ECO:0000256" key="3">
    <source>
        <dbReference type="ARBA" id="ARBA00022723"/>
    </source>
</evidence>
<dbReference type="PROSITE" id="PS51354">
    <property type="entry name" value="GLUTAREDOXIN_2"/>
    <property type="match status" value="1"/>
</dbReference>
<dbReference type="GO" id="GO:0005759">
    <property type="term" value="C:mitochondrial matrix"/>
    <property type="evidence" value="ECO:0007669"/>
    <property type="project" value="TreeGrafter"/>
</dbReference>
<dbReference type="InterPro" id="IPR033658">
    <property type="entry name" value="GRX_PICOT-like"/>
</dbReference>
<dbReference type="Proteomes" id="UP001341281">
    <property type="component" value="Chromosome 07"/>
</dbReference>
<dbReference type="SUPFAM" id="SSF52833">
    <property type="entry name" value="Thioredoxin-like"/>
    <property type="match status" value="1"/>
</dbReference>
<evidence type="ECO:0000256" key="6">
    <source>
        <dbReference type="SAM" id="MobiDB-lite"/>
    </source>
</evidence>